<dbReference type="AlphaFoldDB" id="A0AA38IEW2"/>
<dbReference type="PANTHER" id="PTHR23199">
    <property type="entry name" value="NEUROTROPHIN 1-RELATED"/>
    <property type="match status" value="1"/>
</dbReference>
<dbReference type="Pfam" id="PF16077">
    <property type="entry name" value="Spaetzle"/>
    <property type="match status" value="1"/>
</dbReference>
<dbReference type="Gene3D" id="2.10.90.10">
    <property type="entry name" value="Cystine-knot cytokines"/>
    <property type="match status" value="1"/>
</dbReference>
<dbReference type="PANTHER" id="PTHR23199:SF12">
    <property type="entry name" value="NEUROTROPHIN 1-RELATED"/>
    <property type="match status" value="1"/>
</dbReference>
<accession>A0AA38IEW2</accession>
<feature type="domain" description="Spaetzle" evidence="5">
    <location>
        <begin position="101"/>
        <end position="196"/>
    </location>
</feature>
<keyword evidence="1 4" id="KW-0732">Signal</keyword>
<gene>
    <name evidence="6" type="ORF">Zmor_013109</name>
</gene>
<evidence type="ECO:0000256" key="3">
    <source>
        <dbReference type="ARBA" id="ARBA00023180"/>
    </source>
</evidence>
<dbReference type="InterPro" id="IPR052444">
    <property type="entry name" value="Spz/Toll_ligand-like"/>
</dbReference>
<dbReference type="GO" id="GO:0045087">
    <property type="term" value="P:innate immune response"/>
    <property type="evidence" value="ECO:0007669"/>
    <property type="project" value="TreeGrafter"/>
</dbReference>
<feature type="signal peptide" evidence="4">
    <location>
        <begin position="1"/>
        <end position="19"/>
    </location>
</feature>
<reference evidence="6" key="1">
    <citation type="journal article" date="2023" name="G3 (Bethesda)">
        <title>Whole genome assemblies of Zophobas morio and Tenebrio molitor.</title>
        <authorList>
            <person name="Kaur S."/>
            <person name="Stinson S.A."/>
            <person name="diCenzo G.C."/>
        </authorList>
    </citation>
    <scope>NUCLEOTIDE SEQUENCE</scope>
    <source>
        <strain evidence="6">QUZm001</strain>
    </source>
</reference>
<dbReference type="GO" id="GO:0008083">
    <property type="term" value="F:growth factor activity"/>
    <property type="evidence" value="ECO:0007669"/>
    <property type="project" value="TreeGrafter"/>
</dbReference>
<evidence type="ECO:0000256" key="1">
    <source>
        <dbReference type="ARBA" id="ARBA00022729"/>
    </source>
</evidence>
<organism evidence="6 7">
    <name type="scientific">Zophobas morio</name>
    <dbReference type="NCBI Taxonomy" id="2755281"/>
    <lineage>
        <taxon>Eukaryota</taxon>
        <taxon>Metazoa</taxon>
        <taxon>Ecdysozoa</taxon>
        <taxon>Arthropoda</taxon>
        <taxon>Hexapoda</taxon>
        <taxon>Insecta</taxon>
        <taxon>Pterygota</taxon>
        <taxon>Neoptera</taxon>
        <taxon>Endopterygota</taxon>
        <taxon>Coleoptera</taxon>
        <taxon>Polyphaga</taxon>
        <taxon>Cucujiformia</taxon>
        <taxon>Tenebrionidae</taxon>
        <taxon>Zophobas</taxon>
    </lineage>
</organism>
<evidence type="ECO:0000313" key="6">
    <source>
        <dbReference type="EMBL" id="KAJ3653881.1"/>
    </source>
</evidence>
<comment type="caution">
    <text evidence="6">The sequence shown here is derived from an EMBL/GenBank/DDBJ whole genome shotgun (WGS) entry which is preliminary data.</text>
</comment>
<proteinExistence type="predicted"/>
<dbReference type="InterPro" id="IPR032104">
    <property type="entry name" value="Spaetzle"/>
</dbReference>
<evidence type="ECO:0000259" key="5">
    <source>
        <dbReference type="Pfam" id="PF16077"/>
    </source>
</evidence>
<keyword evidence="2" id="KW-1015">Disulfide bond</keyword>
<keyword evidence="3" id="KW-0325">Glycoprotein</keyword>
<evidence type="ECO:0000256" key="4">
    <source>
        <dbReference type="SAM" id="SignalP"/>
    </source>
</evidence>
<sequence>MVNFAPTAFLLLQLSYVFAGSQGRYNHLSLRSSRIDRNKKIFYAEDCMFNICEHVPSYPEAEVSNLIKTHPELHSFFRGRIIQPTKVMTLGTRYNHEGPTPFCSTKDESVVPRQMTDVDGVTRLIANVEEFSQVVSYQVCRYNNDEQCYLMNTLGFKTSCLQKFNDIKLVTVKNPGRPDHELEFRVFSVPSTCVCTYTMTEEFK</sequence>
<dbReference type="SUPFAM" id="SSF57501">
    <property type="entry name" value="Cystine-knot cytokines"/>
    <property type="match status" value="1"/>
</dbReference>
<dbReference type="Proteomes" id="UP001168821">
    <property type="component" value="Unassembled WGS sequence"/>
</dbReference>
<keyword evidence="7" id="KW-1185">Reference proteome</keyword>
<feature type="chain" id="PRO_5041406785" description="Spaetzle domain-containing protein" evidence="4">
    <location>
        <begin position="20"/>
        <end position="204"/>
    </location>
</feature>
<dbReference type="InterPro" id="IPR029034">
    <property type="entry name" value="Cystine-knot_cytokine"/>
</dbReference>
<dbReference type="GO" id="GO:0005615">
    <property type="term" value="C:extracellular space"/>
    <property type="evidence" value="ECO:0007669"/>
    <property type="project" value="UniProtKB-ARBA"/>
</dbReference>
<dbReference type="GO" id="GO:0005121">
    <property type="term" value="F:Toll binding"/>
    <property type="evidence" value="ECO:0007669"/>
    <property type="project" value="TreeGrafter"/>
</dbReference>
<dbReference type="EMBL" id="JALNTZ010000004">
    <property type="protein sequence ID" value="KAJ3653881.1"/>
    <property type="molecule type" value="Genomic_DNA"/>
</dbReference>
<evidence type="ECO:0000256" key="2">
    <source>
        <dbReference type="ARBA" id="ARBA00023157"/>
    </source>
</evidence>
<name>A0AA38IEW2_9CUCU</name>
<protein>
    <recommendedName>
        <fullName evidence="5">Spaetzle domain-containing protein</fullName>
    </recommendedName>
</protein>
<evidence type="ECO:0000313" key="7">
    <source>
        <dbReference type="Proteomes" id="UP001168821"/>
    </source>
</evidence>
<dbReference type="GO" id="GO:0021556">
    <property type="term" value="P:central nervous system formation"/>
    <property type="evidence" value="ECO:0007669"/>
    <property type="project" value="TreeGrafter"/>
</dbReference>